<evidence type="ECO:0000313" key="1">
    <source>
        <dbReference type="EMBL" id="KVT43098.1"/>
    </source>
</evidence>
<dbReference type="EMBL" id="LPDO01000137">
    <property type="protein sequence ID" value="KVT43098.1"/>
    <property type="molecule type" value="Genomic_DNA"/>
</dbReference>
<comment type="caution">
    <text evidence="1">The sequence shown here is derived from an EMBL/GenBank/DDBJ whole genome shotgun (WGS) entry which is preliminary data.</text>
</comment>
<accession>A0AAW3N4W9</accession>
<protein>
    <submittedName>
        <fullName evidence="1">Transposase</fullName>
    </submittedName>
</protein>
<reference evidence="1 2" key="1">
    <citation type="submission" date="2015-11" db="EMBL/GenBank/DDBJ databases">
        <title>Expanding the genomic diversity of Burkholderia species for the development of highly accurate diagnostics.</title>
        <authorList>
            <person name="Sahl J."/>
            <person name="Keim P."/>
            <person name="Wagner D."/>
        </authorList>
    </citation>
    <scope>NUCLEOTIDE SEQUENCE [LARGE SCALE GENOMIC DNA]</scope>
    <source>
        <strain evidence="1 2">MSMB1137WGS</strain>
    </source>
</reference>
<dbReference type="Proteomes" id="UP000056732">
    <property type="component" value="Unassembled WGS sequence"/>
</dbReference>
<gene>
    <name evidence="1" type="ORF">WK53_17170</name>
</gene>
<organism evidence="1 2">
    <name type="scientific">Burkholderia ubonensis</name>
    <dbReference type="NCBI Taxonomy" id="101571"/>
    <lineage>
        <taxon>Bacteria</taxon>
        <taxon>Pseudomonadati</taxon>
        <taxon>Pseudomonadota</taxon>
        <taxon>Betaproteobacteria</taxon>
        <taxon>Burkholderiales</taxon>
        <taxon>Burkholderiaceae</taxon>
        <taxon>Burkholderia</taxon>
        <taxon>Burkholderia cepacia complex</taxon>
    </lineage>
</organism>
<proteinExistence type="predicted"/>
<feature type="non-terminal residue" evidence="1">
    <location>
        <position position="49"/>
    </location>
</feature>
<sequence>MGPKTPMPEGDFFRQPLREQINLKHPLVRLADLIDWNRLSTAMSASFVS</sequence>
<evidence type="ECO:0000313" key="2">
    <source>
        <dbReference type="Proteomes" id="UP000056732"/>
    </source>
</evidence>
<name>A0AAW3N4W9_9BURK</name>
<dbReference type="AlphaFoldDB" id="A0AAW3N4W9"/>